<evidence type="ECO:0000256" key="2">
    <source>
        <dbReference type="ARBA" id="ARBA00023125"/>
    </source>
</evidence>
<dbReference type="GO" id="GO:0000981">
    <property type="term" value="F:DNA-binding transcription factor activity, RNA polymerase II-specific"/>
    <property type="evidence" value="ECO:0007669"/>
    <property type="project" value="TreeGrafter"/>
</dbReference>
<dbReference type="InParanoid" id="A0A482WG60"/>
<name>A0A482WG60_LAOST</name>
<feature type="region of interest" description="Disordered" evidence="6">
    <location>
        <begin position="25"/>
        <end position="65"/>
    </location>
</feature>
<keyword evidence="2 5" id="KW-0238">DNA-binding</keyword>
<dbReference type="Proteomes" id="UP000291343">
    <property type="component" value="Unassembled WGS sequence"/>
</dbReference>
<evidence type="ECO:0000313" key="9">
    <source>
        <dbReference type="Proteomes" id="UP000291343"/>
    </source>
</evidence>
<keyword evidence="9" id="KW-1185">Reference proteome</keyword>
<dbReference type="PROSITE" id="PS50039">
    <property type="entry name" value="FORK_HEAD_3"/>
    <property type="match status" value="1"/>
</dbReference>
<dbReference type="Pfam" id="PF00250">
    <property type="entry name" value="Forkhead"/>
    <property type="match status" value="1"/>
</dbReference>
<evidence type="ECO:0000259" key="7">
    <source>
        <dbReference type="PROSITE" id="PS50039"/>
    </source>
</evidence>
<dbReference type="SMR" id="A0A482WG60"/>
<dbReference type="AlphaFoldDB" id="A0A482WG60"/>
<feature type="domain" description="Fork-head" evidence="7">
    <location>
        <begin position="1"/>
        <end position="39"/>
    </location>
</feature>
<dbReference type="EMBL" id="QKKF02037021">
    <property type="protein sequence ID" value="RZF32477.1"/>
    <property type="molecule type" value="Genomic_DNA"/>
</dbReference>
<dbReference type="InterPro" id="IPR036388">
    <property type="entry name" value="WH-like_DNA-bd_sf"/>
</dbReference>
<dbReference type="InterPro" id="IPR001766">
    <property type="entry name" value="Fork_head_dom"/>
</dbReference>
<reference evidence="8 9" key="1">
    <citation type="journal article" date="2017" name="Gigascience">
        <title>Genome sequence of the small brown planthopper, Laodelphax striatellus.</title>
        <authorList>
            <person name="Zhu J."/>
            <person name="Jiang F."/>
            <person name="Wang X."/>
            <person name="Yang P."/>
            <person name="Bao Y."/>
            <person name="Zhao W."/>
            <person name="Wang W."/>
            <person name="Lu H."/>
            <person name="Wang Q."/>
            <person name="Cui N."/>
            <person name="Li J."/>
            <person name="Chen X."/>
            <person name="Luo L."/>
            <person name="Yu J."/>
            <person name="Kang L."/>
            <person name="Cui F."/>
        </authorList>
    </citation>
    <scope>NUCLEOTIDE SEQUENCE [LARGE SCALE GENOMIC DNA]</scope>
    <source>
        <strain evidence="8">Lst14</strain>
    </source>
</reference>
<keyword evidence="1" id="KW-0805">Transcription regulation</keyword>
<comment type="subcellular location">
    <subcellularLocation>
        <location evidence="5">Nucleus</location>
    </subcellularLocation>
</comment>
<comment type="caution">
    <text evidence="8">The sequence shown here is derived from an EMBL/GenBank/DDBJ whole genome shotgun (WGS) entry which is preliminary data.</text>
</comment>
<evidence type="ECO:0000256" key="1">
    <source>
        <dbReference type="ARBA" id="ARBA00023015"/>
    </source>
</evidence>
<gene>
    <name evidence="8" type="ORF">LSTR_LSTR011331</name>
</gene>
<proteinExistence type="predicted"/>
<dbReference type="InterPro" id="IPR036390">
    <property type="entry name" value="WH_DNA-bd_sf"/>
</dbReference>
<keyword evidence="4 5" id="KW-0539">Nucleus</keyword>
<feature type="DNA-binding region" description="Fork-head" evidence="5">
    <location>
        <begin position="1"/>
        <end position="39"/>
    </location>
</feature>
<dbReference type="PANTHER" id="PTHR46078">
    <property type="entry name" value="FORKHEAD BOX PROTEIN J2 FAMILY MEMBER"/>
    <property type="match status" value="1"/>
</dbReference>
<dbReference type="InterPro" id="IPR045912">
    <property type="entry name" value="FOXJ2/3-like"/>
</dbReference>
<organism evidence="8 9">
    <name type="scientific">Laodelphax striatellus</name>
    <name type="common">Small brown planthopper</name>
    <name type="synonym">Delphax striatella</name>
    <dbReference type="NCBI Taxonomy" id="195883"/>
    <lineage>
        <taxon>Eukaryota</taxon>
        <taxon>Metazoa</taxon>
        <taxon>Ecdysozoa</taxon>
        <taxon>Arthropoda</taxon>
        <taxon>Hexapoda</taxon>
        <taxon>Insecta</taxon>
        <taxon>Pterygota</taxon>
        <taxon>Neoptera</taxon>
        <taxon>Paraneoptera</taxon>
        <taxon>Hemiptera</taxon>
        <taxon>Auchenorrhyncha</taxon>
        <taxon>Fulgoroidea</taxon>
        <taxon>Delphacidae</taxon>
        <taxon>Criomorphinae</taxon>
        <taxon>Laodelphax</taxon>
    </lineage>
</organism>
<evidence type="ECO:0000256" key="3">
    <source>
        <dbReference type="ARBA" id="ARBA00023163"/>
    </source>
</evidence>
<evidence type="ECO:0000256" key="5">
    <source>
        <dbReference type="PROSITE-ProRule" id="PRU00089"/>
    </source>
</evidence>
<dbReference type="SUPFAM" id="SSF46785">
    <property type="entry name" value="Winged helix' DNA-binding domain"/>
    <property type="match status" value="1"/>
</dbReference>
<dbReference type="STRING" id="195883.A0A482WG60"/>
<dbReference type="GO" id="GO:0000978">
    <property type="term" value="F:RNA polymerase II cis-regulatory region sequence-specific DNA binding"/>
    <property type="evidence" value="ECO:0007669"/>
    <property type="project" value="TreeGrafter"/>
</dbReference>
<dbReference type="SMART" id="SM00339">
    <property type="entry name" value="FH"/>
    <property type="match status" value="1"/>
</dbReference>
<evidence type="ECO:0000313" key="8">
    <source>
        <dbReference type="EMBL" id="RZF32477.1"/>
    </source>
</evidence>
<protein>
    <recommendedName>
        <fullName evidence="7">Fork-head domain-containing protein</fullName>
    </recommendedName>
</protein>
<evidence type="ECO:0000256" key="6">
    <source>
        <dbReference type="SAM" id="MobiDB-lite"/>
    </source>
</evidence>
<dbReference type="Gene3D" id="1.10.10.10">
    <property type="entry name" value="Winged helix-like DNA-binding domain superfamily/Winged helix DNA-binding domain"/>
    <property type="match status" value="1"/>
</dbReference>
<accession>A0A482WG60</accession>
<dbReference type="PANTHER" id="PTHR46078:SF2">
    <property type="entry name" value="FORK-HEAD DOMAIN-CONTAINING PROTEIN"/>
    <property type="match status" value="1"/>
</dbReference>
<sequence>MNSIRHNLSLNKCFTKVARPKDDPGKGSYWAIDHSHAQDGDGTIPRKKVKLPRVSPYSPECNSNSSDGRLTLKMAGIVLHQLQVKTVIVSTNSAWVIAKRGQPSSRNFSPITAWTPQRRLIVVKELVTTRKSTRP</sequence>
<evidence type="ECO:0000256" key="4">
    <source>
        <dbReference type="ARBA" id="ARBA00023242"/>
    </source>
</evidence>
<dbReference type="OrthoDB" id="10029558at2759"/>
<dbReference type="GO" id="GO:0005634">
    <property type="term" value="C:nucleus"/>
    <property type="evidence" value="ECO:0007669"/>
    <property type="project" value="UniProtKB-SubCell"/>
</dbReference>
<keyword evidence="3" id="KW-0804">Transcription</keyword>